<comment type="caution">
    <text evidence="2">The sequence shown here is derived from an EMBL/GenBank/DDBJ whole genome shotgun (WGS) entry which is preliminary data.</text>
</comment>
<gene>
    <name evidence="2" type="ORF">NA57DRAFT_59325</name>
</gene>
<sequence length="377" mass="39978">MAQTEKSGRGETSEGPSEQERREEASKTAKAALAAQQKAKELTQAAAGAGDSEERQKLLNEAIQKEVEAGSLGKTANYLMSGSFQGLIAGSGIGSSIGIGLGTLTGTIVGGVTALATGGLGAGIGAGWGALRGPIIKLGDVAGEGVKKLTGTIPGWDATDEQKETLEKMIGEVHDQDRPSEEDLTALARNSTSTSTPKTAATRKADQNDNGSNQKRSWTKVAKSTLPSSDSKRRSEVPGKNRSGAQSPMEKQTKEPDVSAPQQQHKKPMDPEADKSSSSSRSSRRQSSRLRPNSTMPPKSQDQDTSAPKSAEGARSTSISQRSVDMNSSRSVDRDTVSTHPPNRPKPRKLERRGQDIPSPPLTKPPKRKPRKLEVRQ</sequence>
<proteinExistence type="predicted"/>
<protein>
    <submittedName>
        <fullName evidence="2">Uncharacterized protein</fullName>
    </submittedName>
</protein>
<dbReference type="EMBL" id="ML978130">
    <property type="protein sequence ID" value="KAF2096268.1"/>
    <property type="molecule type" value="Genomic_DNA"/>
</dbReference>
<evidence type="ECO:0000256" key="1">
    <source>
        <dbReference type="SAM" id="MobiDB-lite"/>
    </source>
</evidence>
<feature type="compositionally biased region" description="Basic and acidic residues" evidence="1">
    <location>
        <begin position="1"/>
        <end position="27"/>
    </location>
</feature>
<dbReference type="AlphaFoldDB" id="A0A9P4M3Z4"/>
<dbReference type="Proteomes" id="UP000799772">
    <property type="component" value="Unassembled WGS sequence"/>
</dbReference>
<evidence type="ECO:0000313" key="2">
    <source>
        <dbReference type="EMBL" id="KAF2096268.1"/>
    </source>
</evidence>
<dbReference type="OrthoDB" id="3930519at2759"/>
<feature type="region of interest" description="Disordered" evidence="1">
    <location>
        <begin position="1"/>
        <end position="34"/>
    </location>
</feature>
<feature type="compositionally biased region" description="Polar residues" evidence="1">
    <location>
        <begin position="290"/>
        <end position="308"/>
    </location>
</feature>
<accession>A0A9P4M3Z4</accession>
<organism evidence="2 3">
    <name type="scientific">Rhizodiscina lignyota</name>
    <dbReference type="NCBI Taxonomy" id="1504668"/>
    <lineage>
        <taxon>Eukaryota</taxon>
        <taxon>Fungi</taxon>
        <taxon>Dikarya</taxon>
        <taxon>Ascomycota</taxon>
        <taxon>Pezizomycotina</taxon>
        <taxon>Dothideomycetes</taxon>
        <taxon>Pleosporomycetidae</taxon>
        <taxon>Aulographales</taxon>
        <taxon>Rhizodiscinaceae</taxon>
        <taxon>Rhizodiscina</taxon>
    </lineage>
</organism>
<feature type="compositionally biased region" description="Low complexity" evidence="1">
    <location>
        <begin position="191"/>
        <end position="202"/>
    </location>
</feature>
<name>A0A9P4M3Z4_9PEZI</name>
<evidence type="ECO:0000313" key="3">
    <source>
        <dbReference type="Proteomes" id="UP000799772"/>
    </source>
</evidence>
<reference evidence="2" key="1">
    <citation type="journal article" date="2020" name="Stud. Mycol.">
        <title>101 Dothideomycetes genomes: a test case for predicting lifestyles and emergence of pathogens.</title>
        <authorList>
            <person name="Haridas S."/>
            <person name="Albert R."/>
            <person name="Binder M."/>
            <person name="Bloem J."/>
            <person name="Labutti K."/>
            <person name="Salamov A."/>
            <person name="Andreopoulos B."/>
            <person name="Baker S."/>
            <person name="Barry K."/>
            <person name="Bills G."/>
            <person name="Bluhm B."/>
            <person name="Cannon C."/>
            <person name="Castanera R."/>
            <person name="Culley D."/>
            <person name="Daum C."/>
            <person name="Ezra D."/>
            <person name="Gonzalez J."/>
            <person name="Henrissat B."/>
            <person name="Kuo A."/>
            <person name="Liang C."/>
            <person name="Lipzen A."/>
            <person name="Lutzoni F."/>
            <person name="Magnuson J."/>
            <person name="Mondo S."/>
            <person name="Nolan M."/>
            <person name="Ohm R."/>
            <person name="Pangilinan J."/>
            <person name="Park H.-J."/>
            <person name="Ramirez L."/>
            <person name="Alfaro M."/>
            <person name="Sun H."/>
            <person name="Tritt A."/>
            <person name="Yoshinaga Y."/>
            <person name="Zwiers L.-H."/>
            <person name="Turgeon B."/>
            <person name="Goodwin S."/>
            <person name="Spatafora J."/>
            <person name="Crous P."/>
            <person name="Grigoriev I."/>
        </authorList>
    </citation>
    <scope>NUCLEOTIDE SEQUENCE</scope>
    <source>
        <strain evidence="2">CBS 133067</strain>
    </source>
</reference>
<keyword evidence="3" id="KW-1185">Reference proteome</keyword>
<feature type="region of interest" description="Disordered" evidence="1">
    <location>
        <begin position="188"/>
        <end position="377"/>
    </location>
</feature>
<feature type="compositionally biased region" description="Basic and acidic residues" evidence="1">
    <location>
        <begin position="230"/>
        <end position="239"/>
    </location>
</feature>
<feature type="compositionally biased region" description="Polar residues" evidence="1">
    <location>
        <begin position="315"/>
        <end position="330"/>
    </location>
</feature>